<sequence>MRCGSALVSVGDRAFEVQQKCGDPDHRDDVGYTLGSYDRREFKVEEWVYGPRNGVTYILTFEANKLKRIEFKR</sequence>
<proteinExistence type="predicted"/>
<dbReference type="Proteomes" id="UP000278078">
    <property type="component" value="Chromosome"/>
</dbReference>
<evidence type="ECO:0000313" key="2">
    <source>
        <dbReference type="Proteomes" id="UP000278078"/>
    </source>
</evidence>
<gene>
    <name evidence="1" type="ORF">NCTC10783_04376</name>
</gene>
<dbReference type="AlphaFoldDB" id="A0A3S4NP60"/>
<dbReference type="InterPro" id="IPR021268">
    <property type="entry name" value="DUF2845"/>
</dbReference>
<name>A0A3S4NP60_PSEFL</name>
<evidence type="ECO:0000313" key="1">
    <source>
        <dbReference type="EMBL" id="VEE48453.1"/>
    </source>
</evidence>
<accession>A0A3S4NP60</accession>
<reference evidence="1 2" key="1">
    <citation type="submission" date="2018-12" db="EMBL/GenBank/DDBJ databases">
        <authorList>
            <consortium name="Pathogen Informatics"/>
        </authorList>
    </citation>
    <scope>NUCLEOTIDE SEQUENCE [LARGE SCALE GENOMIC DNA]</scope>
    <source>
        <strain evidence="1 2">NCTC10783</strain>
    </source>
</reference>
<dbReference type="EMBL" id="LR134300">
    <property type="protein sequence ID" value="VEE48453.1"/>
    <property type="molecule type" value="Genomic_DNA"/>
</dbReference>
<protein>
    <submittedName>
        <fullName evidence="1">Protein of uncharacterized function (DUF2845)</fullName>
    </submittedName>
</protein>
<dbReference type="Pfam" id="PF11006">
    <property type="entry name" value="DUF2845"/>
    <property type="match status" value="1"/>
</dbReference>
<organism evidence="1 2">
    <name type="scientific">Pseudomonas fluorescens</name>
    <dbReference type="NCBI Taxonomy" id="294"/>
    <lineage>
        <taxon>Bacteria</taxon>
        <taxon>Pseudomonadati</taxon>
        <taxon>Pseudomonadota</taxon>
        <taxon>Gammaproteobacteria</taxon>
        <taxon>Pseudomonadales</taxon>
        <taxon>Pseudomonadaceae</taxon>
        <taxon>Pseudomonas</taxon>
    </lineage>
</organism>